<name>A0A1S7LIY2_MAGMO</name>
<keyword evidence="4 11" id="KW-0067">ATP-binding</keyword>
<dbReference type="GO" id="GO:0005524">
    <property type="term" value="F:ATP binding"/>
    <property type="evidence" value="ECO:0007669"/>
    <property type="project" value="UniProtKB-KW"/>
</dbReference>
<dbReference type="InterPro" id="IPR017871">
    <property type="entry name" value="ABC_transporter-like_CS"/>
</dbReference>
<dbReference type="InterPro" id="IPR003439">
    <property type="entry name" value="ABC_transporter-like_ATP-bd"/>
</dbReference>
<evidence type="ECO:0000256" key="1">
    <source>
        <dbReference type="ARBA" id="ARBA00004651"/>
    </source>
</evidence>
<dbReference type="PROSITE" id="PS50929">
    <property type="entry name" value="ABC_TM1F"/>
    <property type="match status" value="1"/>
</dbReference>
<dbReference type="Pfam" id="PF00005">
    <property type="entry name" value="ABC_tran"/>
    <property type="match status" value="1"/>
</dbReference>
<evidence type="ECO:0000256" key="8">
    <source>
        <dbReference type="SAM" id="Phobius"/>
    </source>
</evidence>
<dbReference type="GO" id="GO:0030253">
    <property type="term" value="P:protein secretion by the type I secretion system"/>
    <property type="evidence" value="ECO:0007669"/>
    <property type="project" value="InterPro"/>
</dbReference>
<dbReference type="GO" id="GO:0030256">
    <property type="term" value="C:type I protein secretion system complex"/>
    <property type="evidence" value="ECO:0007669"/>
    <property type="project" value="InterPro"/>
</dbReference>
<evidence type="ECO:0000256" key="4">
    <source>
        <dbReference type="ARBA" id="ARBA00022840"/>
    </source>
</evidence>
<evidence type="ECO:0000256" key="3">
    <source>
        <dbReference type="ARBA" id="ARBA00022741"/>
    </source>
</evidence>
<evidence type="ECO:0000259" key="9">
    <source>
        <dbReference type="PROSITE" id="PS50893"/>
    </source>
</evidence>
<dbReference type="InterPro" id="IPR036640">
    <property type="entry name" value="ABC1_TM_sf"/>
</dbReference>
<dbReference type="GO" id="GO:0008233">
    <property type="term" value="F:peptidase activity"/>
    <property type="evidence" value="ECO:0007669"/>
    <property type="project" value="UniProtKB-KW"/>
</dbReference>
<comment type="subcellular location">
    <subcellularLocation>
        <location evidence="1">Cell membrane</location>
        <topology evidence="1">Multi-pass membrane protein</topology>
    </subcellularLocation>
</comment>
<keyword evidence="2 8" id="KW-0812">Transmembrane</keyword>
<organism evidence="11">
    <name type="scientific">Magnetococcus massalia (strain MO-1)</name>
    <dbReference type="NCBI Taxonomy" id="451514"/>
    <lineage>
        <taxon>Bacteria</taxon>
        <taxon>Pseudomonadati</taxon>
        <taxon>Pseudomonadota</taxon>
        <taxon>Magnetococcia</taxon>
        <taxon>Magnetococcales</taxon>
        <taxon>Magnetococcaceae</taxon>
        <taxon>Magnetococcus</taxon>
    </lineage>
</organism>
<evidence type="ECO:0000313" key="11">
    <source>
        <dbReference type="EMBL" id="CRH06912.1"/>
    </source>
</evidence>
<keyword evidence="11" id="KW-0378">Hydrolase</keyword>
<dbReference type="InterPro" id="IPR003593">
    <property type="entry name" value="AAA+_ATPase"/>
</dbReference>
<dbReference type="InterPro" id="IPR011527">
    <property type="entry name" value="ABC1_TM_dom"/>
</dbReference>
<dbReference type="NCBIfam" id="TIGR01842">
    <property type="entry name" value="type_I_sec_PrtD"/>
    <property type="match status" value="1"/>
</dbReference>
<keyword evidence="11" id="KW-0645">Protease</keyword>
<dbReference type="EMBL" id="LO017727">
    <property type="protein sequence ID" value="CRH06912.1"/>
    <property type="molecule type" value="Genomic_DNA"/>
</dbReference>
<dbReference type="PROSITE" id="PS00211">
    <property type="entry name" value="ABC_TRANSPORTER_1"/>
    <property type="match status" value="1"/>
</dbReference>
<dbReference type="PANTHER" id="PTHR24221">
    <property type="entry name" value="ATP-BINDING CASSETTE SUB-FAMILY B"/>
    <property type="match status" value="1"/>
</dbReference>
<evidence type="ECO:0000256" key="2">
    <source>
        <dbReference type="ARBA" id="ARBA00022692"/>
    </source>
</evidence>
<sequence>MQKNPSQSGTAKDEIKAVLQSGRRYFLVAGIFSLFVNVLYLAYPIYMMQVYDRVLSSGNKTTLLFLTIAAISGLAVLGLLDTARARILSRFNIFMDESLSKRIFSAMVALKVQNQGASPSQGMRDFESFRQFIAGPPVYALMDLPWTPIFLIVTFMLHPLTGMLAVGGTLVLLILMVLNQASTKDSLAEANGRAMHNHQVTDSTLRNSEVIQAMGLMPGLLKRWQLERTVMNDAHTHGSDLGGTFSGIIKFFRLAVQLSVVGLGAFLVIEQEIMPGSMFAGMILLSRALAPIEMAVGSWGSFVAARSARGRLEKLLAQIPEQEETISLPSPKGDISVEGVVHAFSNNQGSGKPFFNNLSFALPAGEQLGIIGPSASGKSTLMRLLLGVTRPTAGHVRLDGADVSSWNREEFGRHIGYVPQDVELFAGTVRDNIARFLEVPDELVIQAAQKAGAHELILRLPKGYQTDIGDGGAILSGGQRQRIALARAVLGNPRVVVLDEPASNMDTEGEQALMGCLKFLKQQQVTVILVTHAPSLLAFCDKVMIMGQGNIKAYGPRDEVLASIQKQHQAAQQAAKKPQQAAKPTPKPLQINPSF</sequence>
<evidence type="ECO:0000256" key="5">
    <source>
        <dbReference type="ARBA" id="ARBA00022989"/>
    </source>
</evidence>
<evidence type="ECO:0000256" key="7">
    <source>
        <dbReference type="SAM" id="MobiDB-lite"/>
    </source>
</evidence>
<dbReference type="GO" id="GO:0016887">
    <property type="term" value="F:ATP hydrolysis activity"/>
    <property type="evidence" value="ECO:0007669"/>
    <property type="project" value="InterPro"/>
</dbReference>
<evidence type="ECO:0000256" key="6">
    <source>
        <dbReference type="ARBA" id="ARBA00023136"/>
    </source>
</evidence>
<evidence type="ECO:0000259" key="10">
    <source>
        <dbReference type="PROSITE" id="PS50929"/>
    </source>
</evidence>
<dbReference type="InterPro" id="IPR039421">
    <property type="entry name" value="Type_1_exporter"/>
</dbReference>
<keyword evidence="6 8" id="KW-0472">Membrane</keyword>
<dbReference type="SUPFAM" id="SSF52540">
    <property type="entry name" value="P-loop containing nucleoside triphosphate hydrolases"/>
    <property type="match status" value="1"/>
</dbReference>
<dbReference type="Gene3D" id="3.40.50.300">
    <property type="entry name" value="P-loop containing nucleotide triphosphate hydrolases"/>
    <property type="match status" value="1"/>
</dbReference>
<dbReference type="SUPFAM" id="SSF90123">
    <property type="entry name" value="ABC transporter transmembrane region"/>
    <property type="match status" value="1"/>
</dbReference>
<gene>
    <name evidence="11" type="ORF">MAGMO_2762</name>
</gene>
<dbReference type="PROSITE" id="PS50893">
    <property type="entry name" value="ABC_TRANSPORTER_2"/>
    <property type="match status" value="1"/>
</dbReference>
<feature type="transmembrane region" description="Helical" evidence="8">
    <location>
        <begin position="63"/>
        <end position="80"/>
    </location>
</feature>
<protein>
    <submittedName>
        <fullName evidence="11">Type I protease secretion ATP-binding protein</fullName>
    </submittedName>
</protein>
<dbReference type="SMART" id="SM00382">
    <property type="entry name" value="AAA"/>
    <property type="match status" value="1"/>
</dbReference>
<dbReference type="PANTHER" id="PTHR24221:SF248">
    <property type="entry name" value="ABC TRANSPORTER TRANSMEMBRANE REGION"/>
    <property type="match status" value="1"/>
</dbReference>
<dbReference type="InterPro" id="IPR027417">
    <property type="entry name" value="P-loop_NTPase"/>
</dbReference>
<reference evidence="11" key="1">
    <citation type="submission" date="2015-04" db="EMBL/GenBank/DDBJ databases">
        <authorList>
            <person name="Syromyatnikov M.Y."/>
            <person name="Popov V.N."/>
        </authorList>
    </citation>
    <scope>NUCLEOTIDE SEQUENCE</scope>
    <source>
        <strain evidence="11">MO-1</strain>
    </source>
</reference>
<dbReference type="AlphaFoldDB" id="A0A1S7LIY2"/>
<feature type="region of interest" description="Disordered" evidence="7">
    <location>
        <begin position="565"/>
        <end position="595"/>
    </location>
</feature>
<dbReference type="GO" id="GO:0005886">
    <property type="term" value="C:plasma membrane"/>
    <property type="evidence" value="ECO:0007669"/>
    <property type="project" value="UniProtKB-SubCell"/>
</dbReference>
<feature type="domain" description="ABC transmembrane type-1" evidence="10">
    <location>
        <begin position="27"/>
        <end position="304"/>
    </location>
</feature>
<keyword evidence="5 8" id="KW-1133">Transmembrane helix</keyword>
<dbReference type="Pfam" id="PF00664">
    <property type="entry name" value="ABC_membrane"/>
    <property type="match status" value="1"/>
</dbReference>
<proteinExistence type="predicted"/>
<dbReference type="InterPro" id="IPR010128">
    <property type="entry name" value="ATPase_T1SS_PrtD-like"/>
</dbReference>
<accession>A0A1S7LIY2</accession>
<keyword evidence="3" id="KW-0547">Nucleotide-binding</keyword>
<feature type="transmembrane region" description="Helical" evidence="8">
    <location>
        <begin position="159"/>
        <end position="178"/>
    </location>
</feature>
<dbReference type="GO" id="GO:0034040">
    <property type="term" value="F:ATPase-coupled lipid transmembrane transporter activity"/>
    <property type="evidence" value="ECO:0007669"/>
    <property type="project" value="TreeGrafter"/>
</dbReference>
<feature type="transmembrane region" description="Helical" evidence="8">
    <location>
        <begin position="25"/>
        <end position="43"/>
    </location>
</feature>
<dbReference type="Gene3D" id="1.20.1560.10">
    <property type="entry name" value="ABC transporter type 1, transmembrane domain"/>
    <property type="match status" value="1"/>
</dbReference>
<dbReference type="GO" id="GO:0140359">
    <property type="term" value="F:ABC-type transporter activity"/>
    <property type="evidence" value="ECO:0007669"/>
    <property type="project" value="InterPro"/>
</dbReference>
<feature type="domain" description="ABC transporter" evidence="9">
    <location>
        <begin position="335"/>
        <end position="573"/>
    </location>
</feature>
<dbReference type="GO" id="GO:0006508">
    <property type="term" value="P:proteolysis"/>
    <property type="evidence" value="ECO:0007669"/>
    <property type="project" value="UniProtKB-KW"/>
</dbReference>